<dbReference type="Pfam" id="PF03372">
    <property type="entry name" value="Exo_endo_phos"/>
    <property type="match status" value="1"/>
</dbReference>
<dbReference type="Gene3D" id="2.60.40.10">
    <property type="entry name" value="Immunoglobulins"/>
    <property type="match status" value="1"/>
</dbReference>
<organism evidence="3 4">
    <name type="scientific">Nocardioides pocheonensis</name>
    <dbReference type="NCBI Taxonomy" id="661485"/>
    <lineage>
        <taxon>Bacteria</taxon>
        <taxon>Bacillati</taxon>
        <taxon>Actinomycetota</taxon>
        <taxon>Actinomycetes</taxon>
        <taxon>Propionibacteriales</taxon>
        <taxon>Nocardioidaceae</taxon>
        <taxon>Nocardioides</taxon>
    </lineage>
</organism>
<dbReference type="SUPFAM" id="SSF56219">
    <property type="entry name" value="DNase I-like"/>
    <property type="match status" value="1"/>
</dbReference>
<keyword evidence="3" id="KW-0255">Endonuclease</keyword>
<feature type="region of interest" description="Disordered" evidence="1">
    <location>
        <begin position="250"/>
        <end position="282"/>
    </location>
</feature>
<keyword evidence="3" id="KW-0378">Hydrolase</keyword>
<keyword evidence="4" id="KW-1185">Reference proteome</keyword>
<accession>A0A3N0GJL1</accession>
<feature type="domain" description="LTD" evidence="2">
    <location>
        <begin position="91"/>
        <end position="232"/>
    </location>
</feature>
<dbReference type="InterPro" id="IPR013783">
    <property type="entry name" value="Ig-like_fold"/>
</dbReference>
<dbReference type="GO" id="GO:0004519">
    <property type="term" value="F:endonuclease activity"/>
    <property type="evidence" value="ECO:0007669"/>
    <property type="project" value="UniProtKB-KW"/>
</dbReference>
<protein>
    <submittedName>
        <fullName evidence="3">ExeM/NucH family extracellular endonuclease</fullName>
    </submittedName>
</protein>
<evidence type="ECO:0000259" key="2">
    <source>
        <dbReference type="PROSITE" id="PS51841"/>
    </source>
</evidence>
<dbReference type="EMBL" id="RJSF01000044">
    <property type="protein sequence ID" value="RNM12664.1"/>
    <property type="molecule type" value="Genomic_DNA"/>
</dbReference>
<dbReference type="GO" id="GO:0005975">
    <property type="term" value="P:carbohydrate metabolic process"/>
    <property type="evidence" value="ECO:0007669"/>
    <property type="project" value="UniProtKB-ARBA"/>
</dbReference>
<dbReference type="Gene3D" id="3.60.10.10">
    <property type="entry name" value="Endonuclease/exonuclease/phosphatase"/>
    <property type="match status" value="1"/>
</dbReference>
<dbReference type="Proteomes" id="UP000279994">
    <property type="component" value="Unassembled WGS sequence"/>
</dbReference>
<evidence type="ECO:0000313" key="3">
    <source>
        <dbReference type="EMBL" id="RNM12664.1"/>
    </source>
</evidence>
<evidence type="ECO:0000256" key="1">
    <source>
        <dbReference type="SAM" id="MobiDB-lite"/>
    </source>
</evidence>
<dbReference type="InterPro" id="IPR047971">
    <property type="entry name" value="ExeM-like"/>
</dbReference>
<sequence length="997" mass="101711">MRTRRRHPSERNDESLPLHYTMARPQVGPENSRVPADAGAEAGIGRTSHGAPALGGVDLLGGDTGMSQRVLAVSLRAAIAAALATTGSLAAAGTSSASTTGAGVVISEVYGAGGNTGAAYDHDYVELFNPTNAPVSLAGMSVQYRSATGTGNPTGVTALTGSIGAKSYYLVAEGSGGANGAPLPTANVTGAVNMSASAGTVFLANQATALTAPPTGSVTGNPAVADLVGFGTSNTFEAAAAPAQSATTSIARDAAGKDTDSNAADLVAGPGTPGEAPGGSAEPPATALPIADIQGPTDVSPYVGQAVSTDGVVTAAYPTGGFNGFYLQTGGTGGDLDLGTHTKSDGIFVFSSAAASAVHLGDHVQVTGKVAEFNGLTELVPAAASDVSALASPAPAVKPATVAWPRTDAARESLEGMLVDLQGPFTVADNYSLNQYAEIGLASGTEPLWQPTEVADPHDAAAITAVNADNAARKVTLDDGATTNFLTTGKNTALPWLTQDHQIRVGATASFTAPLVVDYRNGLWKLQPTGQLTAAAAAPVSFAHTRTEAPAPVGGDVQIASFNVLNYFPTTGADYVASGGTCTWYDDRVGEHVTVRDCTGPNGEPGPRGAADAGDLARQQAKIVRAINGLGADVVSLEEIENSAKFGLPRDAAVSTLVDALNAAAGAGTWSYVSTPSNIGDQADEDVIRTAFLYRTSVVAPVGESVVDDAPEFDVARDPLAQTFQPVGRTSASRFVVIVNHFKSKGSGPDDGTGQGNSNPQRVAQAQQLVTFADQVKAASGTDRVFLSGDFNAYTEEDPIKVLHDAGYTDIGSHESPGEHTYLFDGVVGSLDHVLANAPALATVTGAHVWNINSVEPVALEYSRFDYNLTDFYSADPYRASDHDPLLVGLDTTAEPVATTISADVSPDPVLTAKQDREPGEVSIHVTSPRDTVDAGTVEVYDGSVLVGTTNVSATGVASLTLPAYRHKGAHALTVHYLGTPLFAPSETTVAFEVSNK</sequence>
<dbReference type="NCBIfam" id="NF033681">
    <property type="entry name" value="ExeM_NucH_DNase"/>
    <property type="match status" value="1"/>
</dbReference>
<dbReference type="Pfam" id="PF16640">
    <property type="entry name" value="Big_3_5"/>
    <property type="match status" value="1"/>
</dbReference>
<dbReference type="InterPro" id="IPR032109">
    <property type="entry name" value="Big_3_5"/>
</dbReference>
<comment type="caution">
    <text evidence="3">The sequence shown here is derived from an EMBL/GenBank/DDBJ whole genome shotgun (WGS) entry which is preliminary data.</text>
</comment>
<feature type="compositionally biased region" description="Low complexity" evidence="1">
    <location>
        <begin position="268"/>
        <end position="282"/>
    </location>
</feature>
<feature type="region of interest" description="Disordered" evidence="1">
    <location>
        <begin position="25"/>
        <end position="49"/>
    </location>
</feature>
<dbReference type="PANTHER" id="PTHR42834:SF1">
    <property type="entry name" value="ENDONUCLEASE_EXONUCLEASE_PHOSPHATASE FAMILY PROTEIN (AFU_ORTHOLOGUE AFUA_3G09210)"/>
    <property type="match status" value="1"/>
</dbReference>
<dbReference type="Pfam" id="PF00932">
    <property type="entry name" value="LTD"/>
    <property type="match status" value="1"/>
</dbReference>
<dbReference type="InterPro" id="IPR001322">
    <property type="entry name" value="Lamin_tail_dom"/>
</dbReference>
<proteinExistence type="predicted"/>
<dbReference type="CDD" id="cd10283">
    <property type="entry name" value="MnuA_DNase1-like"/>
    <property type="match status" value="1"/>
</dbReference>
<reference evidence="3 4" key="1">
    <citation type="submission" date="2018-11" db="EMBL/GenBank/DDBJ databases">
        <authorList>
            <person name="Li F."/>
        </authorList>
    </citation>
    <scope>NUCLEOTIDE SEQUENCE [LARGE SCALE GENOMIC DNA]</scope>
    <source>
        <strain evidence="3 4">Gsoil 818</strain>
    </source>
</reference>
<keyword evidence="3" id="KW-0540">Nuclease</keyword>
<dbReference type="AlphaFoldDB" id="A0A3N0GJL1"/>
<dbReference type="InterPro" id="IPR005135">
    <property type="entry name" value="Endo/exonuclease/phosphatase"/>
</dbReference>
<dbReference type="PANTHER" id="PTHR42834">
    <property type="entry name" value="ENDONUCLEASE/EXONUCLEASE/PHOSPHATASE FAMILY PROTEIN (AFU_ORTHOLOGUE AFUA_3G09210)"/>
    <property type="match status" value="1"/>
</dbReference>
<dbReference type="CDD" id="cd04486">
    <property type="entry name" value="YhcR_OBF_like"/>
    <property type="match status" value="1"/>
</dbReference>
<gene>
    <name evidence="3" type="ORF">EFL26_18840</name>
</gene>
<name>A0A3N0GJL1_9ACTN</name>
<dbReference type="PROSITE" id="PS51841">
    <property type="entry name" value="LTD"/>
    <property type="match status" value="1"/>
</dbReference>
<dbReference type="InterPro" id="IPR036691">
    <property type="entry name" value="Endo/exonu/phosph_ase_sf"/>
</dbReference>
<dbReference type="OrthoDB" id="1016457at2"/>
<evidence type="ECO:0000313" key="4">
    <source>
        <dbReference type="Proteomes" id="UP000279994"/>
    </source>
</evidence>